<feature type="transmembrane region" description="Helical" evidence="7">
    <location>
        <begin position="119"/>
        <end position="140"/>
    </location>
</feature>
<proteinExistence type="predicted"/>
<dbReference type="Proteomes" id="UP000283896">
    <property type="component" value="Unassembled WGS sequence"/>
</dbReference>
<dbReference type="AlphaFoldDB" id="A0A421NXJ4"/>
<dbReference type="EMBL" id="MPBG01000004">
    <property type="protein sequence ID" value="RMI88722.1"/>
    <property type="molecule type" value="Genomic_DNA"/>
</dbReference>
<accession>A0A421NXJ4</accession>
<keyword evidence="2" id="KW-0813">Transport</keyword>
<feature type="transmembrane region" description="Helical" evidence="7">
    <location>
        <begin position="217"/>
        <end position="239"/>
    </location>
</feature>
<evidence type="ECO:0000256" key="3">
    <source>
        <dbReference type="ARBA" id="ARBA00022475"/>
    </source>
</evidence>
<keyword evidence="6 7" id="KW-0472">Membrane</keyword>
<feature type="transmembrane region" description="Helical" evidence="7">
    <location>
        <begin position="21"/>
        <end position="44"/>
    </location>
</feature>
<feature type="transmembrane region" description="Helical" evidence="7">
    <location>
        <begin position="83"/>
        <end position="112"/>
    </location>
</feature>
<dbReference type="STRING" id="69896.S284_02090"/>
<evidence type="ECO:0000256" key="5">
    <source>
        <dbReference type="ARBA" id="ARBA00022989"/>
    </source>
</evidence>
<dbReference type="PROSITE" id="PS50928">
    <property type="entry name" value="ABC_TM1"/>
    <property type="match status" value="1"/>
</dbReference>
<protein>
    <submittedName>
        <fullName evidence="9">ABC-type sugar transport system, permease component</fullName>
    </submittedName>
</protein>
<evidence type="ECO:0000259" key="8">
    <source>
        <dbReference type="PROSITE" id="PS50928"/>
    </source>
</evidence>
<dbReference type="CDD" id="cd06261">
    <property type="entry name" value="TM_PBP2"/>
    <property type="match status" value="1"/>
</dbReference>
<evidence type="ECO:0000313" key="9">
    <source>
        <dbReference type="EMBL" id="RMI88722.1"/>
    </source>
</evidence>
<dbReference type="InterPro" id="IPR035906">
    <property type="entry name" value="MetI-like_sf"/>
</dbReference>
<comment type="caution">
    <text evidence="9">The sequence shown here is derived from an EMBL/GenBank/DDBJ whole genome shotgun (WGS) entry which is preliminary data.</text>
</comment>
<evidence type="ECO:0000313" key="10">
    <source>
        <dbReference type="Proteomes" id="UP000283896"/>
    </source>
</evidence>
<dbReference type="GO" id="GO:0005886">
    <property type="term" value="C:plasma membrane"/>
    <property type="evidence" value="ECO:0007669"/>
    <property type="project" value="UniProtKB-SubCell"/>
</dbReference>
<evidence type="ECO:0000256" key="6">
    <source>
        <dbReference type="ARBA" id="ARBA00023136"/>
    </source>
</evidence>
<keyword evidence="3" id="KW-1003">Cell membrane</keyword>
<reference evidence="10" key="1">
    <citation type="submission" date="2016-11" db="EMBL/GenBank/DDBJ databases">
        <title>Genome sequence of Candidatus Phytoplasma solani strain SA-1.</title>
        <authorList>
            <person name="Haryono M."/>
            <person name="Samarzija I."/>
            <person name="Seruga Music M."/>
            <person name="Hogenhout S."/>
            <person name="Kuo C.-H."/>
        </authorList>
    </citation>
    <scope>NUCLEOTIDE SEQUENCE [LARGE SCALE GENOMIC DNA]</scope>
    <source>
        <strain evidence="10">SA-1</strain>
    </source>
</reference>
<keyword evidence="4 7" id="KW-0812">Transmembrane</keyword>
<dbReference type="GO" id="GO:0055085">
    <property type="term" value="P:transmembrane transport"/>
    <property type="evidence" value="ECO:0007669"/>
    <property type="project" value="InterPro"/>
</dbReference>
<dbReference type="SUPFAM" id="SSF161098">
    <property type="entry name" value="MetI-like"/>
    <property type="match status" value="1"/>
</dbReference>
<dbReference type="PANTHER" id="PTHR43744">
    <property type="entry name" value="ABC TRANSPORTER PERMEASE PROTEIN MG189-RELATED-RELATED"/>
    <property type="match status" value="1"/>
</dbReference>
<comment type="subcellular location">
    <subcellularLocation>
        <location evidence="1">Cell membrane</location>
        <topology evidence="1">Multi-pass membrane protein</topology>
    </subcellularLocation>
</comment>
<keyword evidence="9" id="KW-0762">Sugar transport</keyword>
<dbReference type="PANTHER" id="PTHR43744:SF12">
    <property type="entry name" value="ABC TRANSPORTER PERMEASE PROTEIN MG189-RELATED"/>
    <property type="match status" value="1"/>
</dbReference>
<organism evidence="9 10">
    <name type="scientific">Candidatus Phytoplasma solani</name>
    <dbReference type="NCBI Taxonomy" id="69896"/>
    <lineage>
        <taxon>Bacteria</taxon>
        <taxon>Bacillati</taxon>
        <taxon>Mycoplasmatota</taxon>
        <taxon>Mollicutes</taxon>
        <taxon>Acholeplasmatales</taxon>
        <taxon>Acholeplasmataceae</taxon>
        <taxon>Candidatus Phytoplasma</taxon>
        <taxon>16SrXII (Stolbur group)</taxon>
    </lineage>
</organism>
<dbReference type="InterPro" id="IPR000515">
    <property type="entry name" value="MetI-like"/>
</dbReference>
<feature type="transmembrane region" description="Helical" evidence="7">
    <location>
        <begin position="160"/>
        <end position="180"/>
    </location>
</feature>
<keyword evidence="10" id="KW-1185">Reference proteome</keyword>
<dbReference type="Gene3D" id="1.10.3720.10">
    <property type="entry name" value="MetI-like"/>
    <property type="match status" value="1"/>
</dbReference>
<evidence type="ECO:0000256" key="7">
    <source>
        <dbReference type="SAM" id="Phobius"/>
    </source>
</evidence>
<sequence length="296" mass="33724">MYEMNKIKSNFLIFQKKLSEVLLVFLKYLFLFIFAFFLILPFYWMLNIALQKESSTISYFPINFTFENFIGFFKSSRLEFFSAFFKTIGIVLVSTLLGCFISVITAFALSILEFKTKKIVFGVFLMTTMVTTESMFLTNYQTFANLGLVDSGTGSKIPGGVYFALILPFLVNVVHIFLLIQNIKKIPKELYLSAKIDGSSDFKFLYKILIPLLKNNLINIFIFSAVAAWNAYLWPSLVGGKTLTVLVRKTFSSEIKETLLHQQMAAITLITIPLILLFVVCKKYVLEGRLNSGIKG</sequence>
<evidence type="ECO:0000256" key="2">
    <source>
        <dbReference type="ARBA" id="ARBA00022448"/>
    </source>
</evidence>
<gene>
    <name evidence="9" type="primary">malG</name>
    <name evidence="9" type="ORF">PSSA1_v1c3180</name>
</gene>
<evidence type="ECO:0000256" key="1">
    <source>
        <dbReference type="ARBA" id="ARBA00004651"/>
    </source>
</evidence>
<evidence type="ECO:0000256" key="4">
    <source>
        <dbReference type="ARBA" id="ARBA00022692"/>
    </source>
</evidence>
<feature type="transmembrane region" description="Helical" evidence="7">
    <location>
        <begin position="259"/>
        <end position="281"/>
    </location>
</feature>
<name>A0A421NXJ4_9MOLU</name>
<feature type="domain" description="ABC transmembrane type-1" evidence="8">
    <location>
        <begin position="84"/>
        <end position="280"/>
    </location>
</feature>
<keyword evidence="5 7" id="KW-1133">Transmembrane helix</keyword>